<dbReference type="AlphaFoldDB" id="A0A830FC22"/>
<dbReference type="Proteomes" id="UP000607197">
    <property type="component" value="Unassembled WGS sequence"/>
</dbReference>
<dbReference type="InterPro" id="IPR036291">
    <property type="entry name" value="NAD(P)-bd_dom_sf"/>
</dbReference>
<dbReference type="OrthoDB" id="10454at2157"/>
<sequence>MTQRAEVEAGVGDAALDGQTAFVTGATSGVGREVALALGRLGARVVIHGRDETRGRAVADDLDALDADPAFLAGDFADPDAPEQLAAAVADRVDSLDILVHAAGAHFRNASFADYDGGVERTFAVNQLAPFALTETLRAQLSLDRVVIVSSEVHRRADGGDLARDAVTTLDGYEGFHAYSRSKLANAVWARALAERTDLSVASCHPGFVPGSGLWRTTSLPLSLLMRVFDALSQRLVGRLVDTAPEAAATPTYLAVADDIERGAYYRDCAPGDPSDAVTDDALADHVWNVSADLTE</sequence>
<dbReference type="InterPro" id="IPR002347">
    <property type="entry name" value="SDR_fam"/>
</dbReference>
<protein>
    <submittedName>
        <fullName evidence="2">Daunorubicin C-13 ketoreductase</fullName>
    </submittedName>
</protein>
<proteinExistence type="predicted"/>
<accession>A0A830FC22</accession>
<dbReference type="PANTHER" id="PTHR43157:SF31">
    <property type="entry name" value="PHOSPHATIDYLINOSITOL-GLYCAN BIOSYNTHESIS CLASS F PROTEIN"/>
    <property type="match status" value="1"/>
</dbReference>
<keyword evidence="3" id="KW-1185">Reference proteome</keyword>
<evidence type="ECO:0000313" key="2">
    <source>
        <dbReference type="EMBL" id="GGL59593.1"/>
    </source>
</evidence>
<dbReference type="RefSeq" id="WP_188977975.1">
    <property type="nucleotide sequence ID" value="NZ_BMPG01000002.1"/>
</dbReference>
<dbReference type="PANTHER" id="PTHR43157">
    <property type="entry name" value="PHOSPHATIDYLINOSITOL-GLYCAN BIOSYNTHESIS CLASS F PROTEIN-RELATED"/>
    <property type="match status" value="1"/>
</dbReference>
<dbReference type="SUPFAM" id="SSF51735">
    <property type="entry name" value="NAD(P)-binding Rossmann-fold domains"/>
    <property type="match status" value="1"/>
</dbReference>
<evidence type="ECO:0000256" key="1">
    <source>
        <dbReference type="ARBA" id="ARBA00023002"/>
    </source>
</evidence>
<comment type="caution">
    <text evidence="2">The sequence shown here is derived from an EMBL/GenBank/DDBJ whole genome shotgun (WGS) entry which is preliminary data.</text>
</comment>
<dbReference type="Pfam" id="PF00106">
    <property type="entry name" value="adh_short"/>
    <property type="match status" value="1"/>
</dbReference>
<dbReference type="PRINTS" id="PR00081">
    <property type="entry name" value="GDHRDH"/>
</dbReference>
<evidence type="ECO:0000313" key="3">
    <source>
        <dbReference type="Proteomes" id="UP000607197"/>
    </source>
</evidence>
<reference evidence="2" key="1">
    <citation type="journal article" date="2014" name="Int. J. Syst. Evol. Microbiol.">
        <title>Complete genome sequence of Corynebacterium casei LMG S-19264T (=DSM 44701T), isolated from a smear-ripened cheese.</title>
        <authorList>
            <consortium name="US DOE Joint Genome Institute (JGI-PGF)"/>
            <person name="Walter F."/>
            <person name="Albersmeier A."/>
            <person name="Kalinowski J."/>
            <person name="Ruckert C."/>
        </authorList>
    </citation>
    <scope>NUCLEOTIDE SEQUENCE</scope>
    <source>
        <strain evidence="2">JCM 19596</strain>
    </source>
</reference>
<dbReference type="EMBL" id="BMPG01000002">
    <property type="protein sequence ID" value="GGL59593.1"/>
    <property type="molecule type" value="Genomic_DNA"/>
</dbReference>
<reference evidence="2" key="2">
    <citation type="submission" date="2020-09" db="EMBL/GenBank/DDBJ databases">
        <authorList>
            <person name="Sun Q."/>
            <person name="Ohkuma M."/>
        </authorList>
    </citation>
    <scope>NUCLEOTIDE SEQUENCE</scope>
    <source>
        <strain evidence="2">JCM 19596</strain>
    </source>
</reference>
<keyword evidence="1" id="KW-0560">Oxidoreductase</keyword>
<dbReference type="GO" id="GO:0016491">
    <property type="term" value="F:oxidoreductase activity"/>
    <property type="evidence" value="ECO:0007669"/>
    <property type="project" value="UniProtKB-KW"/>
</dbReference>
<name>A0A830FC22_9EURY</name>
<gene>
    <name evidence="2" type="ORF">GCM10009039_17300</name>
</gene>
<organism evidence="2 3">
    <name type="scientific">Halocalculus aciditolerans</name>
    <dbReference type="NCBI Taxonomy" id="1383812"/>
    <lineage>
        <taxon>Archaea</taxon>
        <taxon>Methanobacteriati</taxon>
        <taxon>Methanobacteriota</taxon>
        <taxon>Stenosarchaea group</taxon>
        <taxon>Halobacteria</taxon>
        <taxon>Halobacteriales</taxon>
        <taxon>Halobacteriaceae</taxon>
        <taxon>Halocalculus</taxon>
    </lineage>
</organism>
<dbReference type="Gene3D" id="3.40.50.720">
    <property type="entry name" value="NAD(P)-binding Rossmann-like Domain"/>
    <property type="match status" value="1"/>
</dbReference>